<dbReference type="Gene3D" id="3.30.70.3290">
    <property type="match status" value="1"/>
</dbReference>
<name>S5UDB0_9BACT</name>
<dbReference type="AlphaFoldDB" id="S5UDB0"/>
<dbReference type="EMBL" id="KF264564">
    <property type="protein sequence ID" value="AGS49932.1"/>
    <property type="molecule type" value="Genomic_DNA"/>
</dbReference>
<proteinExistence type="predicted"/>
<protein>
    <submittedName>
        <fullName evidence="1">Uncharacterized protein</fullName>
    </submittedName>
</protein>
<organism evidence="1">
    <name type="scientific">uncultured bacterium esnapd24</name>
    <dbReference type="NCBI Taxonomy" id="1366606"/>
    <lineage>
        <taxon>Bacteria</taxon>
        <taxon>environmental samples</taxon>
    </lineage>
</organism>
<evidence type="ECO:0000313" key="1">
    <source>
        <dbReference type="EMBL" id="AGS49932.1"/>
    </source>
</evidence>
<feature type="non-terminal residue" evidence="1">
    <location>
        <position position="77"/>
    </location>
</feature>
<sequence length="77" mass="8027">MTDNTGAREGWELLAISAETEAALDEATARLAAELQASADASLAAHAQALRAAPAGPFRRVLVARDRDDAVAALRAR</sequence>
<reference evidence="1" key="1">
    <citation type="journal article" date="2013" name="Proc. Natl. Acad. Sci. U.S.A.">
        <title>Mapping gene clusters within arrayed metagenomic libraries to expand the structural diversity of biomedically relevant natural products.</title>
        <authorList>
            <person name="Owen J.G."/>
            <person name="Reddy B.V."/>
            <person name="Ternei M.A."/>
            <person name="Charlop-Powers Z."/>
            <person name="Calle P.Y."/>
            <person name="Kim J.H."/>
            <person name="Brady S.F."/>
        </authorList>
    </citation>
    <scope>NUCLEOTIDE SEQUENCE</scope>
</reference>
<accession>S5UDB0</accession>